<gene>
    <name evidence="2" type="ORF">AVDCRST_MAG78-2946</name>
</gene>
<proteinExistence type="predicted"/>
<name>A0A6J4QJL1_9ACTN</name>
<dbReference type="Pfam" id="PF12680">
    <property type="entry name" value="SnoaL_2"/>
    <property type="match status" value="1"/>
</dbReference>
<dbReference type="SUPFAM" id="SSF54427">
    <property type="entry name" value="NTF2-like"/>
    <property type="match status" value="1"/>
</dbReference>
<sequence>MNYGDRRAGEFLGAIAFEAAWRDQDPDAVLSFFAEGAEVKQASPAGRAFYKGRSQVKSFVEKHLADGLHIDPTKHRVAGDRVTWTVRTSQSHSGRAEAAFREGKVESLVFEMREEPGS</sequence>
<dbReference type="Gene3D" id="3.10.450.50">
    <property type="match status" value="1"/>
</dbReference>
<evidence type="ECO:0000259" key="1">
    <source>
        <dbReference type="Pfam" id="PF12680"/>
    </source>
</evidence>
<dbReference type="AlphaFoldDB" id="A0A6J4QJL1"/>
<dbReference type="InterPro" id="IPR037401">
    <property type="entry name" value="SnoaL-like"/>
</dbReference>
<accession>A0A6J4QJL1</accession>
<reference evidence="2" key="1">
    <citation type="submission" date="2020-02" db="EMBL/GenBank/DDBJ databases">
        <authorList>
            <person name="Meier V. D."/>
        </authorList>
    </citation>
    <scope>NUCLEOTIDE SEQUENCE</scope>
    <source>
        <strain evidence="2">AVDCRST_MAG78</strain>
    </source>
</reference>
<feature type="domain" description="SnoaL-like" evidence="1">
    <location>
        <begin position="16"/>
        <end position="96"/>
    </location>
</feature>
<evidence type="ECO:0000313" key="2">
    <source>
        <dbReference type="EMBL" id="CAA9446671.1"/>
    </source>
</evidence>
<protein>
    <recommendedName>
        <fullName evidence="1">SnoaL-like domain-containing protein</fullName>
    </recommendedName>
</protein>
<dbReference type="InterPro" id="IPR032710">
    <property type="entry name" value="NTF2-like_dom_sf"/>
</dbReference>
<dbReference type="EMBL" id="CADCVB010000193">
    <property type="protein sequence ID" value="CAA9446671.1"/>
    <property type="molecule type" value="Genomic_DNA"/>
</dbReference>
<organism evidence="2">
    <name type="scientific">uncultured Rubrobacteraceae bacterium</name>
    <dbReference type="NCBI Taxonomy" id="349277"/>
    <lineage>
        <taxon>Bacteria</taxon>
        <taxon>Bacillati</taxon>
        <taxon>Actinomycetota</taxon>
        <taxon>Rubrobacteria</taxon>
        <taxon>Rubrobacterales</taxon>
        <taxon>Rubrobacteraceae</taxon>
        <taxon>environmental samples</taxon>
    </lineage>
</organism>